<organism evidence="9 10">
    <name type="scientific">Alkalilimnicola ehrlichii</name>
    <dbReference type="NCBI Taxonomy" id="351052"/>
    <lineage>
        <taxon>Bacteria</taxon>
        <taxon>Pseudomonadati</taxon>
        <taxon>Pseudomonadota</taxon>
        <taxon>Gammaproteobacteria</taxon>
        <taxon>Chromatiales</taxon>
        <taxon>Ectothiorhodospiraceae</taxon>
        <taxon>Alkalilimnicola</taxon>
    </lineage>
</organism>
<keyword evidence="10" id="KW-1185">Reference proteome</keyword>
<dbReference type="InterPro" id="IPR002898">
    <property type="entry name" value="MotA_ExbB_proton_chnl"/>
</dbReference>
<keyword evidence="3 7" id="KW-0812">Transmembrane</keyword>
<feature type="transmembrane region" description="Helical" evidence="7">
    <location>
        <begin position="94"/>
        <end position="114"/>
    </location>
</feature>
<protein>
    <recommendedName>
        <fullName evidence="8">MotA/TolQ/ExbB proton channel domain-containing protein</fullName>
    </recommendedName>
</protein>
<gene>
    <name evidence="9" type="ORF">CAL65_14830</name>
</gene>
<keyword evidence="4 7" id="KW-1133">Transmembrane helix</keyword>
<name>A0A3E0WRN0_9GAMM</name>
<accession>A0A3E0WRN0</accession>
<evidence type="ECO:0000256" key="3">
    <source>
        <dbReference type="ARBA" id="ARBA00022692"/>
    </source>
</evidence>
<comment type="similarity">
    <text evidence="6">Belongs to the exbB/tolQ family.</text>
</comment>
<dbReference type="Proteomes" id="UP000256763">
    <property type="component" value="Unassembled WGS sequence"/>
</dbReference>
<dbReference type="AlphaFoldDB" id="A0A3E0WRN0"/>
<evidence type="ECO:0000313" key="9">
    <source>
        <dbReference type="EMBL" id="RFA34635.1"/>
    </source>
</evidence>
<feature type="transmembrane region" description="Helical" evidence="7">
    <location>
        <begin position="20"/>
        <end position="42"/>
    </location>
</feature>
<evidence type="ECO:0000259" key="8">
    <source>
        <dbReference type="Pfam" id="PF01618"/>
    </source>
</evidence>
<dbReference type="PANTHER" id="PTHR30625">
    <property type="entry name" value="PROTEIN TOLQ"/>
    <property type="match status" value="1"/>
</dbReference>
<keyword evidence="6" id="KW-0653">Protein transport</keyword>
<comment type="caution">
    <text evidence="9">The sequence shown here is derived from an EMBL/GenBank/DDBJ whole genome shotgun (WGS) entry which is preliminary data.</text>
</comment>
<feature type="domain" description="MotA/TolQ/ExbB proton channel" evidence="8">
    <location>
        <begin position="68"/>
        <end position="162"/>
    </location>
</feature>
<dbReference type="RefSeq" id="WP_116302829.1">
    <property type="nucleotide sequence ID" value="NZ_NFZV01000014.1"/>
</dbReference>
<dbReference type="GO" id="GO:0005886">
    <property type="term" value="C:plasma membrane"/>
    <property type="evidence" value="ECO:0007669"/>
    <property type="project" value="UniProtKB-SubCell"/>
</dbReference>
<evidence type="ECO:0000256" key="1">
    <source>
        <dbReference type="ARBA" id="ARBA00004651"/>
    </source>
</evidence>
<feature type="transmembrane region" description="Helical" evidence="7">
    <location>
        <begin position="134"/>
        <end position="153"/>
    </location>
</feature>
<keyword evidence="2" id="KW-1003">Cell membrane</keyword>
<proteinExistence type="inferred from homology"/>
<evidence type="ECO:0000313" key="10">
    <source>
        <dbReference type="Proteomes" id="UP000256763"/>
    </source>
</evidence>
<dbReference type="InterPro" id="IPR050790">
    <property type="entry name" value="ExbB/TolQ_transport"/>
</dbReference>
<keyword evidence="5 7" id="KW-0472">Membrane</keyword>
<evidence type="ECO:0000256" key="5">
    <source>
        <dbReference type="ARBA" id="ARBA00023136"/>
    </source>
</evidence>
<reference evidence="10" key="1">
    <citation type="submission" date="2017-05" db="EMBL/GenBank/DDBJ databases">
        <authorList>
            <person name="Sharma S."/>
            <person name="Sidhu C."/>
            <person name="Pinnaka A.K."/>
        </authorList>
    </citation>
    <scope>NUCLEOTIDE SEQUENCE [LARGE SCALE GENOMIC DNA]</scope>
    <source>
        <strain evidence="10">AK93</strain>
    </source>
</reference>
<dbReference type="EMBL" id="NFZW01000015">
    <property type="protein sequence ID" value="RFA34635.1"/>
    <property type="molecule type" value="Genomic_DNA"/>
</dbReference>
<dbReference type="PANTHER" id="PTHR30625:SF18">
    <property type="entry name" value="TONB2 ENERGY TRANSDUCTION SYSTEM INNER MEMBRANE COMPONENT EXBB"/>
    <property type="match status" value="1"/>
</dbReference>
<keyword evidence="6" id="KW-0813">Transport</keyword>
<dbReference type="GO" id="GO:0017038">
    <property type="term" value="P:protein import"/>
    <property type="evidence" value="ECO:0007669"/>
    <property type="project" value="TreeGrafter"/>
</dbReference>
<sequence length="181" mass="19995">MVLLPEQWDAISRFLETGGSILWLILATAVVLWMLILERYWFHYRVYPRLLAGLSDSWQGRSCSGRWSERHILARQIADLSDQLHRSISLIRTLIALCPLLGLLGTVTGMIQVFDVIAVTGTGNPRAMASGVSMATIPTMAGMVVALSGLYFSTHLQRSARTKARLAADRLARQARSGVLS</sequence>
<evidence type="ECO:0000256" key="7">
    <source>
        <dbReference type="SAM" id="Phobius"/>
    </source>
</evidence>
<evidence type="ECO:0000256" key="4">
    <source>
        <dbReference type="ARBA" id="ARBA00022989"/>
    </source>
</evidence>
<dbReference type="OrthoDB" id="4045at2"/>
<dbReference type="Pfam" id="PF01618">
    <property type="entry name" value="MotA_ExbB"/>
    <property type="match status" value="1"/>
</dbReference>
<evidence type="ECO:0000256" key="2">
    <source>
        <dbReference type="ARBA" id="ARBA00022475"/>
    </source>
</evidence>
<evidence type="ECO:0000256" key="6">
    <source>
        <dbReference type="RuleBase" id="RU004057"/>
    </source>
</evidence>
<comment type="subcellular location">
    <subcellularLocation>
        <location evidence="1">Cell membrane</location>
        <topology evidence="1">Multi-pass membrane protein</topology>
    </subcellularLocation>
    <subcellularLocation>
        <location evidence="6">Membrane</location>
        <topology evidence="6">Multi-pass membrane protein</topology>
    </subcellularLocation>
</comment>